<dbReference type="AlphaFoldDB" id="A0AA39VPK7"/>
<evidence type="ECO:0000313" key="10">
    <source>
        <dbReference type="Proteomes" id="UP001168877"/>
    </source>
</evidence>
<evidence type="ECO:0000256" key="1">
    <source>
        <dbReference type="ARBA" id="ARBA00005405"/>
    </source>
</evidence>
<reference evidence="9" key="2">
    <citation type="submission" date="2023-06" db="EMBL/GenBank/DDBJ databases">
        <authorList>
            <person name="Swenson N.G."/>
            <person name="Wegrzyn J.L."/>
            <person name="Mcevoy S.L."/>
        </authorList>
    </citation>
    <scope>NUCLEOTIDE SEQUENCE</scope>
    <source>
        <strain evidence="9">NS2018</strain>
        <tissue evidence="9">Leaf</tissue>
    </source>
</reference>
<dbReference type="SUPFAM" id="SSF53098">
    <property type="entry name" value="Ribonuclease H-like"/>
    <property type="match status" value="1"/>
</dbReference>
<evidence type="ECO:0000313" key="9">
    <source>
        <dbReference type="EMBL" id="KAK0585703.1"/>
    </source>
</evidence>
<feature type="domain" description="HAT C-terminal dimerisation" evidence="8">
    <location>
        <begin position="2"/>
        <end position="52"/>
    </location>
</feature>
<organism evidence="9 10">
    <name type="scientific">Acer saccharum</name>
    <name type="common">Sugar maple</name>
    <dbReference type="NCBI Taxonomy" id="4024"/>
    <lineage>
        <taxon>Eukaryota</taxon>
        <taxon>Viridiplantae</taxon>
        <taxon>Streptophyta</taxon>
        <taxon>Embryophyta</taxon>
        <taxon>Tracheophyta</taxon>
        <taxon>Spermatophyta</taxon>
        <taxon>Magnoliopsida</taxon>
        <taxon>eudicotyledons</taxon>
        <taxon>Gunneridae</taxon>
        <taxon>Pentapetalae</taxon>
        <taxon>rosids</taxon>
        <taxon>malvids</taxon>
        <taxon>Sapindales</taxon>
        <taxon>Sapindaceae</taxon>
        <taxon>Hippocastanoideae</taxon>
        <taxon>Acereae</taxon>
        <taxon>Acer</taxon>
    </lineage>
</organism>
<dbReference type="Proteomes" id="UP001168877">
    <property type="component" value="Unassembled WGS sequence"/>
</dbReference>
<dbReference type="PANTHER" id="PTHR33405">
    <property type="entry name" value="PROTEIN FLX-LIKE 2"/>
    <property type="match status" value="1"/>
</dbReference>
<feature type="region of interest" description="Disordered" evidence="7">
    <location>
        <begin position="395"/>
        <end position="432"/>
    </location>
</feature>
<proteinExistence type="inferred from homology"/>
<dbReference type="PANTHER" id="PTHR33405:SF4">
    <property type="entry name" value="PROTEIN FLX-LIKE 2"/>
    <property type="match status" value="1"/>
</dbReference>
<feature type="region of interest" description="Disordered" evidence="7">
    <location>
        <begin position="322"/>
        <end position="367"/>
    </location>
</feature>
<accession>A0AA39VPK7</accession>
<evidence type="ECO:0000256" key="4">
    <source>
        <dbReference type="ARBA" id="ARBA00023054"/>
    </source>
</evidence>
<feature type="region of interest" description="Disordered" evidence="7">
    <location>
        <begin position="482"/>
        <end position="523"/>
    </location>
</feature>
<evidence type="ECO:0000256" key="6">
    <source>
        <dbReference type="SAM" id="Coils"/>
    </source>
</evidence>
<protein>
    <recommendedName>
        <fullName evidence="8">HAT C-terminal dimerisation domain-containing protein</fullName>
    </recommendedName>
</protein>
<comment type="similarity">
    <text evidence="1">Belongs to the FLX family.</text>
</comment>
<keyword evidence="2" id="KW-0217">Developmental protein</keyword>
<dbReference type="GO" id="GO:0009908">
    <property type="term" value="P:flower development"/>
    <property type="evidence" value="ECO:0007669"/>
    <property type="project" value="UniProtKB-KW"/>
</dbReference>
<name>A0AA39VPK7_ACESA</name>
<evidence type="ECO:0000256" key="5">
    <source>
        <dbReference type="ARBA" id="ARBA00023089"/>
    </source>
</evidence>
<evidence type="ECO:0000256" key="2">
    <source>
        <dbReference type="ARBA" id="ARBA00022473"/>
    </source>
</evidence>
<dbReference type="Pfam" id="PF05699">
    <property type="entry name" value="Dimer_Tnp_hAT"/>
    <property type="match status" value="1"/>
</dbReference>
<keyword evidence="10" id="KW-1185">Reference proteome</keyword>
<gene>
    <name evidence="9" type="ORF">LWI29_032715</name>
</gene>
<evidence type="ECO:0000256" key="7">
    <source>
        <dbReference type="SAM" id="MobiDB-lite"/>
    </source>
</evidence>
<dbReference type="InterPro" id="IPR008906">
    <property type="entry name" value="HATC_C_dom"/>
</dbReference>
<evidence type="ECO:0000256" key="3">
    <source>
        <dbReference type="ARBA" id="ARBA00022782"/>
    </source>
</evidence>
<evidence type="ECO:0000259" key="8">
    <source>
        <dbReference type="Pfam" id="PF05699"/>
    </source>
</evidence>
<comment type="caution">
    <text evidence="9">The sequence shown here is derived from an EMBL/GenBank/DDBJ whole genome shotgun (WGS) entry which is preliminary data.</text>
</comment>
<keyword evidence="3" id="KW-0221">Differentiation</keyword>
<keyword evidence="4 6" id="KW-0175">Coiled coil</keyword>
<dbReference type="GO" id="GO:0030154">
    <property type="term" value="P:cell differentiation"/>
    <property type="evidence" value="ECO:0007669"/>
    <property type="project" value="UniProtKB-KW"/>
</dbReference>
<reference evidence="9" key="1">
    <citation type="journal article" date="2022" name="Plant J.">
        <title>Strategies of tolerance reflected in two North American maple genomes.</title>
        <authorList>
            <person name="McEvoy S.L."/>
            <person name="Sezen U.U."/>
            <person name="Trouern-Trend A."/>
            <person name="McMahon S.M."/>
            <person name="Schaberg P.G."/>
            <person name="Yang J."/>
            <person name="Wegrzyn J.L."/>
            <person name="Swenson N.G."/>
        </authorList>
    </citation>
    <scope>NUCLEOTIDE SEQUENCE</scope>
    <source>
        <strain evidence="9">NS2018</strain>
    </source>
</reference>
<keyword evidence="5" id="KW-0287">Flowering</keyword>
<dbReference type="EMBL" id="JAUESC010000383">
    <property type="protein sequence ID" value="KAK0585703.1"/>
    <property type="molecule type" value="Genomic_DNA"/>
</dbReference>
<dbReference type="InterPro" id="IPR012337">
    <property type="entry name" value="RNaseH-like_sf"/>
</dbReference>
<sequence>MKLDILNFLRGNEVRFLELSMMARDVLSIPVSSVAFESAFSVGGPATRPVRCRTGDEIDRRCGRDEAQLFQLSKTIATILLFGSNFKISMGSKGRILPPHHQRRPLPGPGIMHPEPFGSGIRPMSGPFPPFDMLPPREVMEQKIAAQHGEMQKLATENQRLASSQGTLRQELAAAQHELQILHAQIGAMKSERERQMGNLTDKIAKMESELKAADPVKLELQQARADAQKLAVAREELIAKVHQLNQDLQRAHTDVQQIPALMSELESLRQEYHHCRGTYEFEKKFYNDHLESLQVMEKNYMTMSREVEKLRAELMNPANIDRRTGGSYGGVNANNETETSGHPAGQNAYEDGYGATQGNAPLPPASNAGAGAGANVKAGMPAYVGAQSAPPARAGYDAPKAPGYEGSSKGPGYDTQRGATNYDTQRGPGYDALRGPGYDLQRGFGYDAQRGAGYDPQRVAGYDVQRGMGYDSRGYDGLARGVGGPHGQVAPLNNVPYGSATPPARSGSGYEPPHRGGNPVRR</sequence>
<dbReference type="GO" id="GO:0046983">
    <property type="term" value="F:protein dimerization activity"/>
    <property type="evidence" value="ECO:0007669"/>
    <property type="project" value="InterPro"/>
</dbReference>
<dbReference type="InterPro" id="IPR040353">
    <property type="entry name" value="FLX/FLX-like"/>
</dbReference>
<feature type="coiled-coil region" evidence="6">
    <location>
        <begin position="172"/>
        <end position="255"/>
    </location>
</feature>